<sequence length="504" mass="57833">MLTAACTCVPQAIAQEVPKKTIVEMTEDEQVNLVREMQRTVDNAIIGAHFFSEDPLPIHVEVSVDPMTNLVLLNVDERLGPDALTSEFNDFAAHLSSALWGPMERIDGVTGIDFRFGGFDADHWPINRRPEASERSQRRRRNVDRKPLVVVSPGHGLYFHHKYKDWRAQRESANGILEDDITPVLSGHLLWELQRDNAEVKTLRYHGDRFSHKPSGESWWRLAARYHLERSDPELRDVWQSQGKDNSLKERNEDIRSRPLFANHMKADALIHIHTNADTSSEVNGLRTYIHGRPADHELASKILCSARELIRTDDDFKDFSVSSVPHVASWHAENKLARMPSVIVEVGFHTNPKDAEFLKKRDFQVLAMRGVAKGYRLYRNKLPCEEFAINPTEQVEGQINRDTQMPFSFKGNPRFPVRVWSTRLDCSGIGCQEHEYELSRQEDIGRLRIRYMCRSIQSSRVPNDEGAVIELQVKARESDRVYAKPALYRVACPKKNQSQAGRR</sequence>
<dbReference type="CDD" id="cd02696">
    <property type="entry name" value="MurNAc-LAA"/>
    <property type="match status" value="1"/>
</dbReference>
<evidence type="ECO:0000256" key="3">
    <source>
        <dbReference type="ARBA" id="ARBA00022801"/>
    </source>
</evidence>
<dbReference type="SUPFAM" id="SSF53187">
    <property type="entry name" value="Zn-dependent exopeptidases"/>
    <property type="match status" value="1"/>
</dbReference>
<proteinExistence type="predicted"/>
<name>A0ABX0Q544_9GAMM</name>
<comment type="catalytic activity">
    <reaction evidence="1">
        <text>Hydrolyzes the link between N-acetylmuramoyl residues and L-amino acid residues in certain cell-wall glycopeptides.</text>
        <dbReference type="EC" id="3.5.1.28"/>
    </reaction>
</comment>
<dbReference type="EMBL" id="JAAQQR010000004">
    <property type="protein sequence ID" value="NID05565.1"/>
    <property type="molecule type" value="Genomic_DNA"/>
</dbReference>
<dbReference type="SMART" id="SM00646">
    <property type="entry name" value="Ami_3"/>
    <property type="match status" value="1"/>
</dbReference>
<organism evidence="5 6">
    <name type="scientific">Luteibacter jiangsuensis</name>
    <dbReference type="NCBI Taxonomy" id="637577"/>
    <lineage>
        <taxon>Bacteria</taxon>
        <taxon>Pseudomonadati</taxon>
        <taxon>Pseudomonadota</taxon>
        <taxon>Gammaproteobacteria</taxon>
        <taxon>Lysobacterales</taxon>
        <taxon>Rhodanobacteraceae</taxon>
        <taxon>Luteibacter</taxon>
    </lineage>
</organism>
<gene>
    <name evidence="5" type="ORF">HBF26_11760</name>
</gene>
<accession>A0ABX0Q544</accession>
<evidence type="ECO:0000259" key="4">
    <source>
        <dbReference type="SMART" id="SM00646"/>
    </source>
</evidence>
<evidence type="ECO:0000313" key="6">
    <source>
        <dbReference type="Proteomes" id="UP001429601"/>
    </source>
</evidence>
<reference evidence="5 6" key="1">
    <citation type="journal article" date="2011" name="Curr. Microbiol.">
        <title>Luteibacter jiangsuensis sp. nov.: a methamidophos-degrading bacterium isolated from a methamidophos-manufacturing factory.</title>
        <authorList>
            <person name="Wang L."/>
            <person name="Wang G.L."/>
            <person name="Li S.P."/>
            <person name="Jiang J.D."/>
        </authorList>
    </citation>
    <scope>NUCLEOTIDE SEQUENCE [LARGE SCALE GENOMIC DNA]</scope>
    <source>
        <strain evidence="5 6">CGMCC 1.10133</strain>
    </source>
</reference>
<keyword evidence="3" id="KW-0378">Hydrolase</keyword>
<keyword evidence="6" id="KW-1185">Reference proteome</keyword>
<dbReference type="PANTHER" id="PTHR30404">
    <property type="entry name" value="N-ACETYLMURAMOYL-L-ALANINE AMIDASE"/>
    <property type="match status" value="1"/>
</dbReference>
<dbReference type="Proteomes" id="UP001429601">
    <property type="component" value="Unassembled WGS sequence"/>
</dbReference>
<dbReference type="RefSeq" id="WP_167126330.1">
    <property type="nucleotide sequence ID" value="NZ_JAAQQR010000004.1"/>
</dbReference>
<dbReference type="Gene3D" id="3.40.630.40">
    <property type="entry name" value="Zn-dependent exopeptidases"/>
    <property type="match status" value="1"/>
</dbReference>
<evidence type="ECO:0000256" key="1">
    <source>
        <dbReference type="ARBA" id="ARBA00001561"/>
    </source>
</evidence>
<dbReference type="InterPro" id="IPR050695">
    <property type="entry name" value="N-acetylmuramoyl_amidase_3"/>
</dbReference>
<evidence type="ECO:0000313" key="5">
    <source>
        <dbReference type="EMBL" id="NID05565.1"/>
    </source>
</evidence>
<comment type="caution">
    <text evidence="5">The sequence shown here is derived from an EMBL/GenBank/DDBJ whole genome shotgun (WGS) entry which is preliminary data.</text>
</comment>
<dbReference type="EC" id="3.5.1.28" evidence="2"/>
<feature type="domain" description="MurNAc-LAA" evidence="4">
    <location>
        <begin position="259"/>
        <end position="377"/>
    </location>
</feature>
<dbReference type="InterPro" id="IPR002508">
    <property type="entry name" value="MurNAc-LAA_cat"/>
</dbReference>
<dbReference type="Pfam" id="PF01520">
    <property type="entry name" value="Amidase_3"/>
    <property type="match status" value="1"/>
</dbReference>
<dbReference type="PANTHER" id="PTHR30404:SF0">
    <property type="entry name" value="N-ACETYLMURAMOYL-L-ALANINE AMIDASE AMIC"/>
    <property type="match status" value="1"/>
</dbReference>
<protein>
    <recommendedName>
        <fullName evidence="2">N-acetylmuramoyl-L-alanine amidase</fullName>
        <ecNumber evidence="2">3.5.1.28</ecNumber>
    </recommendedName>
</protein>
<evidence type="ECO:0000256" key="2">
    <source>
        <dbReference type="ARBA" id="ARBA00011901"/>
    </source>
</evidence>